<keyword evidence="4" id="KW-1133">Transmembrane helix</keyword>
<keyword evidence="6" id="KW-0472">Membrane</keyword>
<evidence type="ECO:0000256" key="3">
    <source>
        <dbReference type="ARBA" id="ARBA00022792"/>
    </source>
</evidence>
<dbReference type="Proteomes" id="UP001187682">
    <property type="component" value="Unassembled WGS sequence"/>
</dbReference>
<dbReference type="PANTHER" id="PTHR21382:SF1">
    <property type="entry name" value="NADH DEHYDROGENASE [UBIQUINONE] 1 ALPHA SUBCOMPLEX SUBUNIT 11"/>
    <property type="match status" value="1"/>
</dbReference>
<dbReference type="EMBL" id="ONZQ02000012">
    <property type="protein sequence ID" value="SPO05206.1"/>
    <property type="molecule type" value="Genomic_DNA"/>
</dbReference>
<dbReference type="PANTHER" id="PTHR21382">
    <property type="entry name" value="NADH-UBIQUINONE OXIDOREDUCTASE SUBUNIT"/>
    <property type="match status" value="1"/>
</dbReference>
<evidence type="ECO:0000313" key="8">
    <source>
        <dbReference type="Proteomes" id="UP001187682"/>
    </source>
</evidence>
<proteinExistence type="predicted"/>
<keyword evidence="8" id="KW-1185">Reference proteome</keyword>
<comment type="subcellular location">
    <subcellularLocation>
        <location evidence="1">Mitochondrion inner membrane</location>
        <topology evidence="1">Multi-pass membrane protein</topology>
    </subcellularLocation>
</comment>
<dbReference type="GO" id="GO:0045271">
    <property type="term" value="C:respiratory chain complex I"/>
    <property type="evidence" value="ECO:0007669"/>
    <property type="project" value="InterPro"/>
</dbReference>
<dbReference type="GO" id="GO:0006120">
    <property type="term" value="P:mitochondrial electron transport, NADH to ubiquinone"/>
    <property type="evidence" value="ECO:0007669"/>
    <property type="project" value="InterPro"/>
</dbReference>
<keyword evidence="5" id="KW-0496">Mitochondrion</keyword>
<name>A0AAE8SXV4_9PEZI</name>
<accession>A0AAE8SXV4</accession>
<evidence type="ECO:0000256" key="6">
    <source>
        <dbReference type="ARBA" id="ARBA00023136"/>
    </source>
</evidence>
<evidence type="ECO:0000256" key="5">
    <source>
        <dbReference type="ARBA" id="ARBA00023128"/>
    </source>
</evidence>
<evidence type="ECO:0000313" key="7">
    <source>
        <dbReference type="EMBL" id="SPO05206.1"/>
    </source>
</evidence>
<dbReference type="InterPro" id="IPR039205">
    <property type="entry name" value="NDUFA11"/>
</dbReference>
<organism evidence="7 8">
    <name type="scientific">Cephalotrichum gorgonifer</name>
    <dbReference type="NCBI Taxonomy" id="2041049"/>
    <lineage>
        <taxon>Eukaryota</taxon>
        <taxon>Fungi</taxon>
        <taxon>Dikarya</taxon>
        <taxon>Ascomycota</taxon>
        <taxon>Pezizomycotina</taxon>
        <taxon>Sordariomycetes</taxon>
        <taxon>Hypocreomycetidae</taxon>
        <taxon>Microascales</taxon>
        <taxon>Microascaceae</taxon>
        <taxon>Cephalotrichum</taxon>
    </lineage>
</organism>
<reference evidence="7" key="1">
    <citation type="submission" date="2018-03" db="EMBL/GenBank/DDBJ databases">
        <authorList>
            <person name="Guldener U."/>
        </authorList>
    </citation>
    <scope>NUCLEOTIDE SEQUENCE</scope>
</reference>
<protein>
    <submittedName>
        <fullName evidence="7">Related to NADH-ubiquinone oxidoreductase 21.3 kDa subunit</fullName>
    </submittedName>
</protein>
<dbReference type="GO" id="GO:0005743">
    <property type="term" value="C:mitochondrial inner membrane"/>
    <property type="evidence" value="ECO:0007669"/>
    <property type="project" value="UniProtKB-SubCell"/>
</dbReference>
<evidence type="ECO:0000256" key="4">
    <source>
        <dbReference type="ARBA" id="ARBA00022989"/>
    </source>
</evidence>
<keyword evidence="2" id="KW-0812">Transmembrane</keyword>
<comment type="caution">
    <text evidence="7">The sequence shown here is derived from an EMBL/GenBank/DDBJ whole genome shotgun (WGS) entry which is preliminary data.</text>
</comment>
<evidence type="ECO:0000256" key="1">
    <source>
        <dbReference type="ARBA" id="ARBA00004448"/>
    </source>
</evidence>
<gene>
    <name evidence="7" type="ORF">DNG_07893</name>
</gene>
<keyword evidence="3" id="KW-0999">Mitochondrion inner membrane</keyword>
<evidence type="ECO:0000256" key="2">
    <source>
        <dbReference type="ARBA" id="ARBA00022692"/>
    </source>
</evidence>
<sequence length="197" mass="21042">MASNTTVEAPYQAKDALKEGLKCGALGAGSGLFFAAMRTSLSHKNLGLLGVFKFGQTIGITTLALGALGFTHAAAANIREKDDAWNAAIAGGVGGSIAGLVSHQMPKVVGAGAGLAIVLGVFEYTGGRFDGYLNRREEDAFDRRQRMLTQRRRPLEETIADVGEGRGICPPGYEERRRERIKEKYGWDINPVSAKAD</sequence>
<dbReference type="AlphaFoldDB" id="A0AAE8SXV4"/>